<evidence type="ECO:0000256" key="6">
    <source>
        <dbReference type="ARBA" id="ARBA00029677"/>
    </source>
</evidence>
<comment type="similarity">
    <text evidence="1 8">Belongs to the NTAQ1 family.</text>
</comment>
<dbReference type="EMBL" id="JANJYI010000003">
    <property type="protein sequence ID" value="KAK2656048.1"/>
    <property type="molecule type" value="Genomic_DNA"/>
</dbReference>
<evidence type="ECO:0000256" key="3">
    <source>
        <dbReference type="ARBA" id="ARBA00012718"/>
    </source>
</evidence>
<feature type="domain" description="Protein N-terminal glutamine amidohydrolase alpha beta roll" evidence="9">
    <location>
        <begin position="1"/>
        <end position="69"/>
    </location>
</feature>
<dbReference type="InterPro" id="IPR023128">
    <property type="entry name" value="Prot_N_Gln_amidohydro_ab_roll"/>
</dbReference>
<evidence type="ECO:0000313" key="10">
    <source>
        <dbReference type="EMBL" id="KAK2656048.1"/>
    </source>
</evidence>
<comment type="subunit">
    <text evidence="2 8">Monomer.</text>
</comment>
<dbReference type="PANTHER" id="PTHR13035">
    <property type="entry name" value="PROTEIN N-TERMINAL GLUTAMINE AMIDOHYDROLASE"/>
    <property type="match status" value="1"/>
</dbReference>
<accession>A0AAD9XBP7</accession>
<dbReference type="Gene3D" id="3.10.620.10">
    <property type="entry name" value="Protein N-terminal glutamine amidohydrolase, alpha beta roll"/>
    <property type="match status" value="1"/>
</dbReference>
<evidence type="ECO:0000256" key="1">
    <source>
        <dbReference type="ARBA" id="ARBA00008985"/>
    </source>
</evidence>
<dbReference type="Proteomes" id="UP001280121">
    <property type="component" value="Unassembled WGS sequence"/>
</dbReference>
<gene>
    <name evidence="10" type="ORF">Ddye_009100</name>
</gene>
<evidence type="ECO:0000256" key="4">
    <source>
        <dbReference type="ARBA" id="ARBA00021247"/>
    </source>
</evidence>
<evidence type="ECO:0000256" key="8">
    <source>
        <dbReference type="RuleBase" id="RU367082"/>
    </source>
</evidence>
<reference evidence="10" key="1">
    <citation type="journal article" date="2023" name="Plant J.">
        <title>Genome sequences and population genomics provide insights into the demographic history, inbreeding, and mutation load of two 'living fossil' tree species of Dipteronia.</title>
        <authorList>
            <person name="Feng Y."/>
            <person name="Comes H.P."/>
            <person name="Chen J."/>
            <person name="Zhu S."/>
            <person name="Lu R."/>
            <person name="Zhang X."/>
            <person name="Li P."/>
            <person name="Qiu J."/>
            <person name="Olsen K.M."/>
            <person name="Qiu Y."/>
        </authorList>
    </citation>
    <scope>NUCLEOTIDE SEQUENCE</scope>
    <source>
        <strain evidence="10">KIB01</strain>
    </source>
</reference>
<dbReference type="GO" id="GO:0070773">
    <property type="term" value="F:protein-N-terminal glutamine amidohydrolase activity"/>
    <property type="evidence" value="ECO:0007669"/>
    <property type="project" value="UniProtKB-UniRule"/>
</dbReference>
<name>A0AAD9XBP7_9ROSI</name>
<proteinExistence type="inferred from homology"/>
<comment type="function">
    <text evidence="8">Mediates the side-chain deamidation of N-terminal glutamine residues to glutamate, an important step in N-end rule pathway of protein degradation. Conversion of the resulting N-terminal glutamine to glutamate renders the protein susceptible to arginylation, polyubiquitination and degradation as specified by the N-end rule. Does not act on substrates with internal or C-terminal glutamine and does not act on non-glutamine residues in any position.</text>
</comment>
<comment type="catalytic activity">
    <reaction evidence="7 8">
        <text>N-terminal L-glutaminyl-[protein] + H2O = N-terminal L-glutamyl-[protein] + NH4(+)</text>
        <dbReference type="Rhea" id="RHEA:50680"/>
        <dbReference type="Rhea" id="RHEA-COMP:12668"/>
        <dbReference type="Rhea" id="RHEA-COMP:12777"/>
        <dbReference type="ChEBI" id="CHEBI:15377"/>
        <dbReference type="ChEBI" id="CHEBI:28938"/>
        <dbReference type="ChEBI" id="CHEBI:64721"/>
        <dbReference type="ChEBI" id="CHEBI:64722"/>
        <dbReference type="EC" id="3.5.1.122"/>
    </reaction>
</comment>
<dbReference type="GO" id="GO:0005634">
    <property type="term" value="C:nucleus"/>
    <property type="evidence" value="ECO:0007669"/>
    <property type="project" value="TreeGrafter"/>
</dbReference>
<dbReference type="GO" id="GO:0008418">
    <property type="term" value="F:protein-N-terminal asparagine amidohydrolase activity"/>
    <property type="evidence" value="ECO:0007669"/>
    <property type="project" value="UniProtKB-UniRule"/>
</dbReference>
<comment type="caution">
    <text evidence="10">The sequence shown here is derived from an EMBL/GenBank/DDBJ whole genome shotgun (WGS) entry which is preliminary data.</text>
</comment>
<evidence type="ECO:0000259" key="9">
    <source>
        <dbReference type="Pfam" id="PF09764"/>
    </source>
</evidence>
<dbReference type="EC" id="3.5.1.122" evidence="3 8"/>
<sequence>MKDPAGYWIAEPPSYEPIVAEDKTVHNLNEFIEIRAEDILTNVGAELINDVSNRKLCVVMKENQLEEFFSQVSQ</sequence>
<keyword evidence="11" id="KW-1185">Reference proteome</keyword>
<organism evidence="10 11">
    <name type="scientific">Dipteronia dyeriana</name>
    <dbReference type="NCBI Taxonomy" id="168575"/>
    <lineage>
        <taxon>Eukaryota</taxon>
        <taxon>Viridiplantae</taxon>
        <taxon>Streptophyta</taxon>
        <taxon>Embryophyta</taxon>
        <taxon>Tracheophyta</taxon>
        <taxon>Spermatophyta</taxon>
        <taxon>Magnoliopsida</taxon>
        <taxon>eudicotyledons</taxon>
        <taxon>Gunneridae</taxon>
        <taxon>Pentapetalae</taxon>
        <taxon>rosids</taxon>
        <taxon>malvids</taxon>
        <taxon>Sapindales</taxon>
        <taxon>Sapindaceae</taxon>
        <taxon>Hippocastanoideae</taxon>
        <taxon>Acereae</taxon>
        <taxon>Dipteronia</taxon>
    </lineage>
</organism>
<dbReference type="InterPro" id="IPR039733">
    <property type="entry name" value="NTAQ1"/>
</dbReference>
<dbReference type="PANTHER" id="PTHR13035:SF0">
    <property type="entry name" value="PROTEIN N-TERMINAL GLUTAMINE AMIDOHYDROLASE"/>
    <property type="match status" value="1"/>
</dbReference>
<dbReference type="Pfam" id="PF09764">
    <property type="entry name" value="Nt_Gln_amidase"/>
    <property type="match status" value="1"/>
</dbReference>
<evidence type="ECO:0000313" key="11">
    <source>
        <dbReference type="Proteomes" id="UP001280121"/>
    </source>
</evidence>
<dbReference type="InterPro" id="IPR037132">
    <property type="entry name" value="N_Gln_amidohydro_ab_roll_sf"/>
</dbReference>
<dbReference type="GO" id="GO:0005829">
    <property type="term" value="C:cytosol"/>
    <property type="evidence" value="ECO:0007669"/>
    <property type="project" value="TreeGrafter"/>
</dbReference>
<keyword evidence="5 8" id="KW-0378">Hydrolase</keyword>
<evidence type="ECO:0000256" key="5">
    <source>
        <dbReference type="ARBA" id="ARBA00022801"/>
    </source>
</evidence>
<protein>
    <recommendedName>
        <fullName evidence="4 8">Protein N-terminal glutamine amidohydrolase</fullName>
        <ecNumber evidence="3 8">3.5.1.122</ecNumber>
    </recommendedName>
    <alternativeName>
        <fullName evidence="6 8">Protein NH2-terminal glutamine deamidase</fullName>
    </alternativeName>
</protein>
<evidence type="ECO:0000256" key="7">
    <source>
        <dbReference type="ARBA" id="ARBA00048768"/>
    </source>
</evidence>
<evidence type="ECO:0000256" key="2">
    <source>
        <dbReference type="ARBA" id="ARBA00011245"/>
    </source>
</evidence>
<dbReference type="AlphaFoldDB" id="A0AAD9XBP7"/>